<keyword evidence="7 10" id="KW-0472">Membrane</keyword>
<evidence type="ECO:0000256" key="6">
    <source>
        <dbReference type="ARBA" id="ARBA00022989"/>
    </source>
</evidence>
<evidence type="ECO:0000256" key="4">
    <source>
        <dbReference type="ARBA" id="ARBA00022801"/>
    </source>
</evidence>
<dbReference type="InterPro" id="IPR036259">
    <property type="entry name" value="MFS_trans_sf"/>
</dbReference>
<dbReference type="InterPro" id="IPR039417">
    <property type="entry name" value="Peptidase_C1A_papain-like"/>
</dbReference>
<dbReference type="GO" id="GO:0006508">
    <property type="term" value="P:proteolysis"/>
    <property type="evidence" value="ECO:0007669"/>
    <property type="project" value="UniProtKB-KW"/>
</dbReference>
<dbReference type="InterPro" id="IPR020846">
    <property type="entry name" value="MFS_dom"/>
</dbReference>
<dbReference type="PROSITE" id="PS00139">
    <property type="entry name" value="THIOL_PROTEASE_CYS"/>
    <property type="match status" value="1"/>
</dbReference>
<evidence type="ECO:0000256" key="8">
    <source>
        <dbReference type="ARBA" id="ARBA00023145"/>
    </source>
</evidence>
<dbReference type="FunFam" id="3.90.70.10:FF:000332">
    <property type="entry name" value="Cathepsin L1"/>
    <property type="match status" value="1"/>
</dbReference>
<keyword evidence="4" id="KW-0378">Hydrolase</keyword>
<feature type="transmembrane region" description="Helical" evidence="10">
    <location>
        <begin position="713"/>
        <end position="738"/>
    </location>
</feature>
<dbReference type="GO" id="GO:0016020">
    <property type="term" value="C:membrane"/>
    <property type="evidence" value="ECO:0007669"/>
    <property type="project" value="UniProtKB-SubCell"/>
</dbReference>
<dbReference type="PROSITE" id="PS50850">
    <property type="entry name" value="MFS"/>
    <property type="match status" value="1"/>
</dbReference>
<evidence type="ECO:0000256" key="2">
    <source>
        <dbReference type="ARBA" id="ARBA00022670"/>
    </source>
</evidence>
<dbReference type="InterPro" id="IPR013201">
    <property type="entry name" value="Prot_inhib_I29"/>
</dbReference>
<dbReference type="PANTHER" id="PTHR48021:SF33">
    <property type="entry name" value="AT22075P-RELATED"/>
    <property type="match status" value="1"/>
</dbReference>
<dbReference type="InterPro" id="IPR050549">
    <property type="entry name" value="MFS_Trehalose_Transporter"/>
</dbReference>
<keyword evidence="13" id="KW-1185">Reference proteome</keyword>
<dbReference type="AlphaFoldDB" id="A0A0N1ICC4"/>
<evidence type="ECO:0000313" key="13">
    <source>
        <dbReference type="Proteomes" id="UP000053268"/>
    </source>
</evidence>
<evidence type="ECO:0000256" key="5">
    <source>
        <dbReference type="ARBA" id="ARBA00022807"/>
    </source>
</evidence>
<dbReference type="InterPro" id="IPR000169">
    <property type="entry name" value="Pept_cys_AS"/>
</dbReference>
<reference evidence="12 13" key="1">
    <citation type="journal article" date="2015" name="Nat. Commun.">
        <title>Outbred genome sequencing and CRISPR/Cas9 gene editing in butterflies.</title>
        <authorList>
            <person name="Li X."/>
            <person name="Fan D."/>
            <person name="Zhang W."/>
            <person name="Liu G."/>
            <person name="Zhang L."/>
            <person name="Zhao L."/>
            <person name="Fang X."/>
            <person name="Chen L."/>
            <person name="Dong Y."/>
            <person name="Chen Y."/>
            <person name="Ding Y."/>
            <person name="Zhao R."/>
            <person name="Feng M."/>
            <person name="Zhu Y."/>
            <person name="Feng Y."/>
            <person name="Jiang X."/>
            <person name="Zhu D."/>
            <person name="Xiang H."/>
            <person name="Feng X."/>
            <person name="Li S."/>
            <person name="Wang J."/>
            <person name="Zhang G."/>
            <person name="Kronforst M.R."/>
            <person name="Wang W."/>
        </authorList>
    </citation>
    <scope>NUCLEOTIDE SEQUENCE [LARGE SCALE GENOMIC DNA]</scope>
    <source>
        <strain evidence="12">Ya'a_city_454_Px</strain>
        <tissue evidence="12">Whole body</tissue>
    </source>
</reference>
<keyword evidence="6 10" id="KW-1133">Transmembrane helix</keyword>
<feature type="transmembrane region" description="Helical" evidence="10">
    <location>
        <begin position="473"/>
        <end position="490"/>
    </location>
</feature>
<accession>A0A0N1ICC4</accession>
<feature type="domain" description="Major facilitator superfamily (MFS) profile" evidence="11">
    <location>
        <begin position="337"/>
        <end position="768"/>
    </location>
</feature>
<feature type="transmembrane region" description="Helical" evidence="10">
    <location>
        <begin position="381"/>
        <end position="401"/>
    </location>
</feature>
<dbReference type="GO" id="GO:0008234">
    <property type="term" value="F:cysteine-type peptidase activity"/>
    <property type="evidence" value="ECO:0007669"/>
    <property type="project" value="UniProtKB-KW"/>
</dbReference>
<dbReference type="Gene3D" id="3.90.70.10">
    <property type="entry name" value="Cysteine proteinases"/>
    <property type="match status" value="1"/>
</dbReference>
<dbReference type="EMBL" id="KQ458842">
    <property type="protein sequence ID" value="KPJ04898.1"/>
    <property type="molecule type" value="Genomic_DNA"/>
</dbReference>
<keyword evidence="3 10" id="KW-0812">Transmembrane</keyword>
<dbReference type="Pfam" id="PF08246">
    <property type="entry name" value="Inhibitor_I29"/>
    <property type="match status" value="1"/>
</dbReference>
<dbReference type="InterPro" id="IPR038765">
    <property type="entry name" value="Papain-like_cys_pep_sf"/>
</dbReference>
<comment type="subcellular location">
    <subcellularLocation>
        <location evidence="1">Membrane</location>
        <topology evidence="1">Multi-pass membrane protein</topology>
    </subcellularLocation>
</comment>
<evidence type="ECO:0000256" key="3">
    <source>
        <dbReference type="ARBA" id="ARBA00022692"/>
    </source>
</evidence>
<name>A0A0N1ICC4_PAPXU</name>
<dbReference type="STRING" id="66420.A0A0N1ICC4"/>
<evidence type="ECO:0000256" key="1">
    <source>
        <dbReference type="ARBA" id="ARBA00004141"/>
    </source>
</evidence>
<feature type="transmembrane region" description="Helical" evidence="10">
    <location>
        <begin position="616"/>
        <end position="640"/>
    </location>
</feature>
<feature type="transmembrane region" description="Helical" evidence="10">
    <location>
        <begin position="744"/>
        <end position="764"/>
    </location>
</feature>
<keyword evidence="5" id="KW-0788">Thiol protease</keyword>
<dbReference type="Pfam" id="PF00083">
    <property type="entry name" value="Sugar_tr"/>
    <property type="match status" value="1"/>
</dbReference>
<feature type="transmembrane region" description="Helical" evidence="10">
    <location>
        <begin position="496"/>
        <end position="520"/>
    </location>
</feature>
<dbReference type="CDD" id="cd02248">
    <property type="entry name" value="Peptidase_C1A"/>
    <property type="match status" value="1"/>
</dbReference>
<feature type="transmembrane region" description="Helical" evidence="10">
    <location>
        <begin position="677"/>
        <end position="701"/>
    </location>
</feature>
<evidence type="ECO:0000259" key="11">
    <source>
        <dbReference type="PROSITE" id="PS50850"/>
    </source>
</evidence>
<keyword evidence="8" id="KW-0865">Zymogen</keyword>
<feature type="transmembrane region" description="Helical" evidence="10">
    <location>
        <begin position="408"/>
        <end position="426"/>
    </location>
</feature>
<evidence type="ECO:0000256" key="7">
    <source>
        <dbReference type="ARBA" id="ARBA00023136"/>
    </source>
</evidence>
<evidence type="ECO:0000313" key="12">
    <source>
        <dbReference type="EMBL" id="KPJ04898.1"/>
    </source>
</evidence>
<evidence type="ECO:0000256" key="10">
    <source>
        <dbReference type="SAM" id="Phobius"/>
    </source>
</evidence>
<dbReference type="Pfam" id="PF00112">
    <property type="entry name" value="Peptidase_C1"/>
    <property type="match status" value="1"/>
</dbReference>
<organism evidence="12 13">
    <name type="scientific">Papilio xuthus</name>
    <name type="common">Asian swallowtail butterfly</name>
    <dbReference type="NCBI Taxonomy" id="66420"/>
    <lineage>
        <taxon>Eukaryota</taxon>
        <taxon>Metazoa</taxon>
        <taxon>Ecdysozoa</taxon>
        <taxon>Arthropoda</taxon>
        <taxon>Hexapoda</taxon>
        <taxon>Insecta</taxon>
        <taxon>Pterygota</taxon>
        <taxon>Neoptera</taxon>
        <taxon>Endopterygota</taxon>
        <taxon>Lepidoptera</taxon>
        <taxon>Glossata</taxon>
        <taxon>Ditrysia</taxon>
        <taxon>Papilionoidea</taxon>
        <taxon>Papilionidae</taxon>
        <taxon>Papilioninae</taxon>
        <taxon>Papilio</taxon>
    </lineage>
</organism>
<keyword evidence="2" id="KW-0645">Protease</keyword>
<dbReference type="SUPFAM" id="SSF103473">
    <property type="entry name" value="MFS general substrate transporter"/>
    <property type="match status" value="1"/>
</dbReference>
<gene>
    <name evidence="12" type="ORF">RR46_01250</name>
</gene>
<dbReference type="InterPro" id="IPR005828">
    <property type="entry name" value="MFS_sugar_transport-like"/>
</dbReference>
<dbReference type="Gene3D" id="1.20.1250.20">
    <property type="entry name" value="MFS general substrate transporter like domains"/>
    <property type="match status" value="1"/>
</dbReference>
<feature type="transmembrane region" description="Helical" evidence="10">
    <location>
        <begin position="432"/>
        <end position="452"/>
    </location>
</feature>
<keyword evidence="9" id="KW-1015">Disulfide bond</keyword>
<dbReference type="SMART" id="SM00848">
    <property type="entry name" value="Inhibitor_I29"/>
    <property type="match status" value="1"/>
</dbReference>
<feature type="transmembrane region" description="Helical" evidence="10">
    <location>
        <begin position="578"/>
        <end position="596"/>
    </location>
</feature>
<dbReference type="InterPro" id="IPR000668">
    <property type="entry name" value="Peptidase_C1A_C"/>
</dbReference>
<dbReference type="SMART" id="SM00645">
    <property type="entry name" value="Pept_C1"/>
    <property type="match status" value="1"/>
</dbReference>
<dbReference type="SUPFAM" id="SSF54001">
    <property type="entry name" value="Cysteine proteinases"/>
    <property type="match status" value="1"/>
</dbReference>
<dbReference type="GO" id="GO:0022857">
    <property type="term" value="F:transmembrane transporter activity"/>
    <property type="evidence" value="ECO:0007669"/>
    <property type="project" value="InterPro"/>
</dbReference>
<proteinExistence type="predicted"/>
<dbReference type="Proteomes" id="UP000053268">
    <property type="component" value="Unassembled WGS sequence"/>
</dbReference>
<sequence length="800" mass="91253">MCSITMFSFTDLQFASQVLDPRATDASTVYNKSYESHHHEAIAKTTWLQNLQLVAKHNRDYLSGKRSYSLQLNHFGDWHVNDYVSEILKLIFTVPLLDPARDYHRVAYRQFRHHKVPRSLDWRKLGFKPRREEQWRCGACYAFAVAHAMQAQLYKKHKRWDELSPQQIVDCSYEDGNQGCNGGSLQAAFRYAAREGLARETQYPYRGKKGHCHHSWGTGRVRPRRWAALPARDEEAVERALANIGPLAVAVNAAPLTFQLYRRGIYDDPFCVPWRMNHAMLLVGYTPEYWLLLNWWGHRWGEDGYISIFARIGPARPVKYHDHTEDRRQVEAIPRAMLVLTSGSCYSLGIGISLAHPSALNAAILSPNATDIKATIDQASWIASIQGFSGLIGFFVFAPLIQILGRKPVNILFQICLIIGWILLFSSKSVTMLLIAKFMQGLSIGGLIVIGLTISEFTHRNKRGVFLTIKKTVLSFGSLLCHCLALYYDWRRIAEVAIIPHVLAIIIITFCPESPSFYAVKGKYSDCMKSFVWYHGDSYESKREMNSLIAAQMERRCNKQKRKDKKFRWFKKLLRRDFLIPFLIATLATIAVDFSGRYFLTGYVTQIMIELTGDKYISIYCSIISDCLIIIALCISTLVIKSFKRRTILFKFGTLSIALMYSVTLSEGLKEILLNKWITTFLILLHSFVSTFSLIPVCFTISMEIFPLEHRAIGSLTTGIAFTLFYAITMKIVPLMIIRMGVGGTYFVFSLCVTICLAILYYILPETKDKSLQEIEDEIKGIKRTDAEIELIISNGAGNF</sequence>
<protein>
    <submittedName>
        <fullName evidence="12">Cathepsin S</fullName>
    </submittedName>
</protein>
<evidence type="ECO:0000256" key="9">
    <source>
        <dbReference type="ARBA" id="ARBA00023157"/>
    </source>
</evidence>
<dbReference type="PANTHER" id="PTHR48021">
    <property type="match status" value="1"/>
</dbReference>